<sequence length="91" mass="9481">MDTSLRALMAKCPGDALRSRFAASLKLIAGPMRDRRGVTAAEYAILSVAIVIVVGIAAVQLLDPTTGAYVYLSNVIGQTQSDVLSGVSGTR</sequence>
<keyword evidence="4" id="KW-1185">Reference proteome</keyword>
<keyword evidence="1" id="KW-1133">Transmembrane helix</keyword>
<reference evidence="2" key="1">
    <citation type="submission" date="2020-01" db="EMBL/GenBank/DDBJ databases">
        <authorList>
            <person name="Rat A."/>
        </authorList>
    </citation>
    <scope>NUCLEOTIDE SEQUENCE</scope>
    <source>
        <strain evidence="2">LMG 31161</strain>
    </source>
</reference>
<dbReference type="EMBL" id="JAAVUP010000002">
    <property type="protein sequence ID" value="NKE17066.1"/>
    <property type="molecule type" value="Genomic_DNA"/>
</dbReference>
<name>A0A9X9WNJ1_9PROT</name>
<dbReference type="Proteomes" id="UP001138708">
    <property type="component" value="Unassembled WGS sequence"/>
</dbReference>
<dbReference type="AlphaFoldDB" id="A0A9X9WNJ1"/>
<keyword evidence="1" id="KW-0812">Transmembrane</keyword>
<protein>
    <recommendedName>
        <fullName evidence="6">Flp family type IVb pilin</fullName>
    </recommendedName>
</protein>
<evidence type="ECO:0000313" key="5">
    <source>
        <dbReference type="Proteomes" id="UP001138708"/>
    </source>
</evidence>
<evidence type="ECO:0000313" key="2">
    <source>
        <dbReference type="EMBL" id="MBR0661901.1"/>
    </source>
</evidence>
<comment type="caution">
    <text evidence="2">The sequence shown here is derived from an EMBL/GenBank/DDBJ whole genome shotgun (WGS) entry which is preliminary data.</text>
</comment>
<proteinExistence type="predicted"/>
<reference evidence="2" key="3">
    <citation type="journal article" date="2021" name="Syst. Appl. Microbiol.">
        <title>Roseomonas hellenica sp. nov., isolated from roots of wild-growing Alkanna tinctoria.</title>
        <authorList>
            <person name="Rat A."/>
            <person name="Naranjo H.D."/>
            <person name="Lebbe L."/>
            <person name="Cnockaert M."/>
            <person name="Krigas N."/>
            <person name="Grigoriadou K."/>
            <person name="Maloupa E."/>
            <person name="Willems A."/>
        </authorList>
    </citation>
    <scope>NUCLEOTIDE SEQUENCE</scope>
    <source>
        <strain evidence="2">LMG 31161</strain>
    </source>
</reference>
<organism evidence="2 5">
    <name type="scientific">Neoroseomonas oryzicola</name>
    <dbReference type="NCBI Taxonomy" id="535904"/>
    <lineage>
        <taxon>Bacteria</taxon>
        <taxon>Pseudomonadati</taxon>
        <taxon>Pseudomonadota</taxon>
        <taxon>Alphaproteobacteria</taxon>
        <taxon>Acetobacterales</taxon>
        <taxon>Acetobacteraceae</taxon>
        <taxon>Neoroseomonas</taxon>
    </lineage>
</organism>
<gene>
    <name evidence="3" type="ORF">GWK15_08945</name>
    <name evidence="2" type="ORF">GXW75_21780</name>
</gene>
<keyword evidence="1" id="KW-0472">Membrane</keyword>
<evidence type="ECO:0000313" key="4">
    <source>
        <dbReference type="Proteomes" id="UP000746741"/>
    </source>
</evidence>
<evidence type="ECO:0008006" key="6">
    <source>
        <dbReference type="Google" id="ProtNLM"/>
    </source>
</evidence>
<evidence type="ECO:0000256" key="1">
    <source>
        <dbReference type="SAM" id="Phobius"/>
    </source>
</evidence>
<dbReference type="Proteomes" id="UP000746741">
    <property type="component" value="Unassembled WGS sequence"/>
</dbReference>
<dbReference type="RefSeq" id="WP_168040943.1">
    <property type="nucleotide sequence ID" value="NZ_JAAEDK010000069.1"/>
</dbReference>
<evidence type="ECO:0000313" key="3">
    <source>
        <dbReference type="EMBL" id="NKE17066.1"/>
    </source>
</evidence>
<feature type="transmembrane region" description="Helical" evidence="1">
    <location>
        <begin position="43"/>
        <end position="62"/>
    </location>
</feature>
<dbReference type="EMBL" id="JAAEDK010000069">
    <property type="protein sequence ID" value="MBR0661901.1"/>
    <property type="molecule type" value="Genomic_DNA"/>
</dbReference>
<reference evidence="3 4" key="2">
    <citation type="submission" date="2020-02" db="EMBL/GenBank/DDBJ databases">
        <authorList>
            <person name="Sun Q."/>
            <person name="Inoue M."/>
        </authorList>
    </citation>
    <scope>NUCLEOTIDE SEQUENCE [LARGE SCALE GENOMIC DNA]</scope>
    <source>
        <strain evidence="3 4">KCTC 22478</strain>
    </source>
</reference>
<accession>A0A9X9WNJ1</accession>